<name>A0ABW1INA0_9BACL</name>
<evidence type="ECO:0000256" key="8">
    <source>
        <dbReference type="SAM" id="Phobius"/>
    </source>
</evidence>
<keyword evidence="10" id="KW-1185">Reference proteome</keyword>
<dbReference type="InterPro" id="IPR002549">
    <property type="entry name" value="AI-2E-like"/>
</dbReference>
<evidence type="ECO:0000256" key="6">
    <source>
        <dbReference type="ARBA" id="ARBA00022989"/>
    </source>
</evidence>
<feature type="transmembrane region" description="Helical" evidence="8">
    <location>
        <begin position="36"/>
        <end position="54"/>
    </location>
</feature>
<proteinExistence type="inferred from homology"/>
<feature type="transmembrane region" description="Helical" evidence="8">
    <location>
        <begin position="66"/>
        <end position="90"/>
    </location>
</feature>
<organism evidence="9 10">
    <name type="scientific">Marinicrinis lubricantis</name>
    <dbReference type="NCBI Taxonomy" id="2086470"/>
    <lineage>
        <taxon>Bacteria</taxon>
        <taxon>Bacillati</taxon>
        <taxon>Bacillota</taxon>
        <taxon>Bacilli</taxon>
        <taxon>Bacillales</taxon>
        <taxon>Paenibacillaceae</taxon>
    </lineage>
</organism>
<comment type="caution">
    <text evidence="9">The sequence shown here is derived from an EMBL/GenBank/DDBJ whole genome shotgun (WGS) entry which is preliminary data.</text>
</comment>
<dbReference type="PANTHER" id="PTHR21716">
    <property type="entry name" value="TRANSMEMBRANE PROTEIN"/>
    <property type="match status" value="1"/>
</dbReference>
<evidence type="ECO:0000256" key="4">
    <source>
        <dbReference type="ARBA" id="ARBA00022475"/>
    </source>
</evidence>
<accession>A0ABW1INA0</accession>
<evidence type="ECO:0000256" key="3">
    <source>
        <dbReference type="ARBA" id="ARBA00022448"/>
    </source>
</evidence>
<evidence type="ECO:0000313" key="9">
    <source>
        <dbReference type="EMBL" id="MFC5986515.1"/>
    </source>
</evidence>
<sequence length="360" mass="40003">MPQGKWFRIGYAIVLLLLIAYLASLVDYIFNPVKAVLGAIFTPLLLSGIIYYMMRPAVKWMTKKIPIVFSILIVYIVAAGLLFLGFQVLWTPIREQAVSLVENFPSIIRSVQKWLESVQDAQWLSNFNEQEHFNLEELTARATDMFSQILNNVMGSVTAVIEAAANFFLLIALVPFIVFYMLKDGHKFESMLLRLFPKRLHKDAKLTFQEIDTAIYSFIQGKIVTSVIVGVLVYCGYLLIGLPYAMILAGVAAITNIIPYLGPFIAGVPTVIVALTVSPLAAIEVCIILLLSNQIEGNLITPKIIGKSLNMHPLTIIILVVGGGAILGIMGMIIVVPVYAILKILFLRGIDIYRREKKIS</sequence>
<keyword evidence="5 8" id="KW-0812">Transmembrane</keyword>
<gene>
    <name evidence="9" type="ORF">ACFPXP_08750</name>
</gene>
<evidence type="ECO:0000313" key="10">
    <source>
        <dbReference type="Proteomes" id="UP001596250"/>
    </source>
</evidence>
<evidence type="ECO:0000256" key="5">
    <source>
        <dbReference type="ARBA" id="ARBA00022692"/>
    </source>
</evidence>
<keyword evidence="7 8" id="KW-0472">Membrane</keyword>
<keyword evidence="3" id="KW-0813">Transport</keyword>
<evidence type="ECO:0000256" key="1">
    <source>
        <dbReference type="ARBA" id="ARBA00004651"/>
    </source>
</evidence>
<feature type="transmembrane region" description="Helical" evidence="8">
    <location>
        <begin position="9"/>
        <end position="30"/>
    </location>
</feature>
<feature type="transmembrane region" description="Helical" evidence="8">
    <location>
        <begin position="313"/>
        <end position="342"/>
    </location>
</feature>
<comment type="similarity">
    <text evidence="2">Belongs to the autoinducer-2 exporter (AI-2E) (TC 2.A.86) family.</text>
</comment>
<reference evidence="10" key="1">
    <citation type="journal article" date="2019" name="Int. J. Syst. Evol. Microbiol.">
        <title>The Global Catalogue of Microorganisms (GCM) 10K type strain sequencing project: providing services to taxonomists for standard genome sequencing and annotation.</title>
        <authorList>
            <consortium name="The Broad Institute Genomics Platform"/>
            <consortium name="The Broad Institute Genome Sequencing Center for Infectious Disease"/>
            <person name="Wu L."/>
            <person name="Ma J."/>
        </authorList>
    </citation>
    <scope>NUCLEOTIDE SEQUENCE [LARGE SCALE GENOMIC DNA]</scope>
    <source>
        <strain evidence="10">CCM 8749</strain>
    </source>
</reference>
<dbReference type="Pfam" id="PF01594">
    <property type="entry name" value="AI-2E_transport"/>
    <property type="match status" value="1"/>
</dbReference>
<dbReference type="EMBL" id="JBHSQV010000111">
    <property type="protein sequence ID" value="MFC5986515.1"/>
    <property type="molecule type" value="Genomic_DNA"/>
</dbReference>
<evidence type="ECO:0000256" key="2">
    <source>
        <dbReference type="ARBA" id="ARBA00009773"/>
    </source>
</evidence>
<comment type="subcellular location">
    <subcellularLocation>
        <location evidence="1">Cell membrane</location>
        <topology evidence="1">Multi-pass membrane protein</topology>
    </subcellularLocation>
</comment>
<evidence type="ECO:0000256" key="7">
    <source>
        <dbReference type="ARBA" id="ARBA00023136"/>
    </source>
</evidence>
<dbReference type="PANTHER" id="PTHR21716:SF53">
    <property type="entry name" value="PERMEASE PERM-RELATED"/>
    <property type="match status" value="1"/>
</dbReference>
<protein>
    <submittedName>
        <fullName evidence="9">AI-2E family transporter</fullName>
    </submittedName>
</protein>
<feature type="transmembrane region" description="Helical" evidence="8">
    <location>
        <begin position="163"/>
        <end position="182"/>
    </location>
</feature>
<dbReference type="RefSeq" id="WP_379893843.1">
    <property type="nucleotide sequence ID" value="NZ_CBCSCT010000100.1"/>
</dbReference>
<dbReference type="Proteomes" id="UP001596250">
    <property type="component" value="Unassembled WGS sequence"/>
</dbReference>
<keyword evidence="4" id="KW-1003">Cell membrane</keyword>
<keyword evidence="6 8" id="KW-1133">Transmembrane helix</keyword>
<feature type="transmembrane region" description="Helical" evidence="8">
    <location>
        <begin position="264"/>
        <end position="292"/>
    </location>
</feature>
<feature type="transmembrane region" description="Helical" evidence="8">
    <location>
        <begin position="227"/>
        <end position="258"/>
    </location>
</feature>